<protein>
    <submittedName>
        <fullName evidence="4">DNTP triphosphohydrolase</fullName>
    </submittedName>
</protein>
<evidence type="ECO:0000256" key="2">
    <source>
        <dbReference type="SAM" id="MobiDB-lite"/>
    </source>
</evidence>
<sequence length="470" mass="52427">MSSIWSTARWGRASSSDSDPRGWRSFFQQDYDRLLFSTPVRRLADKTQVWPMEENDGVRTRLTHSHEVANLARSIGSRITADRGSSFFGADLHTHVQPVLLAIGLAHDLGNPPFGHQGEAAIGKWFSQRSDWIFTHEMEGHEAQLQKPVPPHLHREFLKFDGNPQGFRLVTRLQTNVDHAGLHLTAGTLAALLKYPVSASNVDPDHLVNKKFGYFESEREIVDWVRAETGMAEGERHPLTWIMEACDDIAYSILDVDDVMKKKIISPDDVLAILLHDPRTSSSGAVMKTRDRFANVQASGRDADVARDIKIGYLRAYLIEELIQEASKSFVASSDAILAKTHNTPLMEDVALCSALKDVAKKHAFANPSVLKMEAIGAAALDGLMTFFWRSISDRKDFDDIGSRRNGALAKYGWSIVSSNYIEEAGRSGLGSGDASAMRYRELRLLTDMVSGMTDSFALKLWKQIKEIPE</sequence>
<reference evidence="4 5" key="1">
    <citation type="submission" date="2023-08" db="EMBL/GenBank/DDBJ databases">
        <title>Implementing the SeqCode for naming new Mesorhizobium species isolated from Vachellia karroo root nodules.</title>
        <authorList>
            <person name="Van Lill M."/>
        </authorList>
    </citation>
    <scope>NUCLEOTIDE SEQUENCE [LARGE SCALE GENOMIC DNA]</scope>
    <source>
        <strain evidence="4 5">VK23A</strain>
    </source>
</reference>
<dbReference type="NCBIfam" id="TIGR01353">
    <property type="entry name" value="dGTP_triPase"/>
    <property type="match status" value="1"/>
</dbReference>
<dbReference type="Proteomes" id="UP001271780">
    <property type="component" value="Unassembled WGS sequence"/>
</dbReference>
<dbReference type="Pfam" id="PF01966">
    <property type="entry name" value="HD"/>
    <property type="match status" value="1"/>
</dbReference>
<dbReference type="InterPro" id="IPR003607">
    <property type="entry name" value="HD/PDEase_dom"/>
</dbReference>
<dbReference type="InterPro" id="IPR006261">
    <property type="entry name" value="dGTPase"/>
</dbReference>
<dbReference type="PROSITE" id="PS51831">
    <property type="entry name" value="HD"/>
    <property type="match status" value="1"/>
</dbReference>
<dbReference type="EMBL" id="JAVIIZ010000001">
    <property type="protein sequence ID" value="MDX8471067.1"/>
    <property type="molecule type" value="Genomic_DNA"/>
</dbReference>
<dbReference type="RefSeq" id="WP_320315234.1">
    <property type="nucleotide sequence ID" value="NZ_JAVIIX010000001.1"/>
</dbReference>
<keyword evidence="1" id="KW-0378">Hydrolase</keyword>
<proteinExistence type="predicted"/>
<dbReference type="SUPFAM" id="SSF109604">
    <property type="entry name" value="HD-domain/PDEase-like"/>
    <property type="match status" value="1"/>
</dbReference>
<evidence type="ECO:0000313" key="5">
    <source>
        <dbReference type="Proteomes" id="UP001271780"/>
    </source>
</evidence>
<dbReference type="Gene3D" id="1.10.3550.10">
    <property type="entry name" value="eoxyguanosinetriphosphate triphosphohydrolase domain-like"/>
    <property type="match status" value="1"/>
</dbReference>
<name>A0ABU4XBT1_9HYPH</name>
<gene>
    <name evidence="4" type="primary">dgt</name>
    <name evidence="4" type="ORF">RFM27_03170</name>
</gene>
<keyword evidence="5" id="KW-1185">Reference proteome</keyword>
<evidence type="ECO:0000256" key="1">
    <source>
        <dbReference type="ARBA" id="ARBA00022801"/>
    </source>
</evidence>
<comment type="caution">
    <text evidence="4">The sequence shown here is derived from an EMBL/GenBank/DDBJ whole genome shotgun (WGS) entry which is preliminary data.</text>
</comment>
<organism evidence="4 5">
    <name type="scientific">Mesorhizobium dulcispinae</name>
    <dbReference type="NCBI Taxonomy" id="3072316"/>
    <lineage>
        <taxon>Bacteria</taxon>
        <taxon>Pseudomonadati</taxon>
        <taxon>Pseudomonadota</taxon>
        <taxon>Alphaproteobacteria</taxon>
        <taxon>Hyphomicrobiales</taxon>
        <taxon>Phyllobacteriaceae</taxon>
        <taxon>Mesorhizobium</taxon>
    </lineage>
</organism>
<dbReference type="Gene3D" id="1.10.3210.10">
    <property type="entry name" value="Hypothetical protein af1432"/>
    <property type="match status" value="1"/>
</dbReference>
<dbReference type="InterPro" id="IPR027432">
    <property type="entry name" value="dGTP_triphosphohydrolase_C"/>
</dbReference>
<evidence type="ECO:0000313" key="4">
    <source>
        <dbReference type="EMBL" id="MDX8471067.1"/>
    </source>
</evidence>
<feature type="region of interest" description="Disordered" evidence="2">
    <location>
        <begin position="1"/>
        <end position="20"/>
    </location>
</feature>
<evidence type="ECO:0000259" key="3">
    <source>
        <dbReference type="PROSITE" id="PS51831"/>
    </source>
</evidence>
<dbReference type="InterPro" id="IPR023293">
    <property type="entry name" value="dGTP_triP_hydro_central_sf"/>
</dbReference>
<dbReference type="InterPro" id="IPR006674">
    <property type="entry name" value="HD_domain"/>
</dbReference>
<dbReference type="Gene3D" id="1.10.3410.10">
    <property type="entry name" value="putative deoxyguanosinetriphosphate triphosphohydrolase like domain"/>
    <property type="match status" value="1"/>
</dbReference>
<feature type="domain" description="HD" evidence="3">
    <location>
        <begin position="61"/>
        <end position="252"/>
    </location>
</feature>
<accession>A0ABU4XBT1</accession>
<dbReference type="CDD" id="cd00077">
    <property type="entry name" value="HDc"/>
    <property type="match status" value="1"/>
</dbReference>
<dbReference type="SMART" id="SM00471">
    <property type="entry name" value="HDc"/>
    <property type="match status" value="1"/>
</dbReference>